<proteinExistence type="predicted"/>
<dbReference type="EMBL" id="PXZM01000011">
    <property type="protein sequence ID" value="PSJ97641.1"/>
    <property type="molecule type" value="Genomic_DNA"/>
</dbReference>
<evidence type="ECO:0000313" key="3">
    <source>
        <dbReference type="Proteomes" id="UP000240419"/>
    </source>
</evidence>
<keyword evidence="3" id="KW-1185">Reference proteome</keyword>
<sequence length="131" mass="15421">MGYPVSLPYPYHPNFQYVQYSHLLPVYAGKTFRYDYEDGNVFIIHFFDSTHRHDVGIAGPHKGFNGYYTFNYVEIAPCVYFMYWLEEVYTVSQIADFNRMLVYTHYTYDAKGVRKSLFHSGTITELDSFAS</sequence>
<reference evidence="2 3" key="1">
    <citation type="submission" date="2018-03" db="EMBL/GenBank/DDBJ databases">
        <title>Brevisbacillus phylogenomics.</title>
        <authorList>
            <person name="Dunlap C."/>
        </authorList>
    </citation>
    <scope>NUCLEOTIDE SEQUENCE [LARGE SCALE GENOMIC DNA]</scope>
    <source>
        <strain evidence="2 3">NRRL NRS-1210</strain>
    </source>
</reference>
<gene>
    <name evidence="2" type="ORF">C7R93_08295</name>
</gene>
<dbReference type="Proteomes" id="UP000240419">
    <property type="component" value="Unassembled WGS sequence"/>
</dbReference>
<feature type="domain" description="MoaF-like" evidence="1">
    <location>
        <begin position="28"/>
        <end position="111"/>
    </location>
</feature>
<dbReference type="AlphaFoldDB" id="A0A2P7VEJ9"/>
<dbReference type="InterPro" id="IPR053892">
    <property type="entry name" value="MoaF-like"/>
</dbReference>
<evidence type="ECO:0000259" key="1">
    <source>
        <dbReference type="Pfam" id="PF22036"/>
    </source>
</evidence>
<dbReference type="Pfam" id="PF22036">
    <property type="entry name" value="MoaF_like"/>
    <property type="match status" value="1"/>
</dbReference>
<dbReference type="InterPro" id="IPR012674">
    <property type="entry name" value="Calycin"/>
</dbReference>
<organism evidence="2 3">
    <name type="scientific">Brevibacillus fortis</name>
    <dbReference type="NCBI Taxonomy" id="2126352"/>
    <lineage>
        <taxon>Bacteria</taxon>
        <taxon>Bacillati</taxon>
        <taxon>Bacillota</taxon>
        <taxon>Bacilli</taxon>
        <taxon>Bacillales</taxon>
        <taxon>Paenibacillaceae</taxon>
        <taxon>Brevibacillus</taxon>
    </lineage>
</organism>
<evidence type="ECO:0000313" key="2">
    <source>
        <dbReference type="EMBL" id="PSJ97641.1"/>
    </source>
</evidence>
<name>A0A2P7VEJ9_9BACL</name>
<dbReference type="OrthoDB" id="8780074at2"/>
<dbReference type="Gene3D" id="2.40.128.20">
    <property type="match status" value="1"/>
</dbReference>
<comment type="caution">
    <text evidence="2">The sequence shown here is derived from an EMBL/GenBank/DDBJ whole genome shotgun (WGS) entry which is preliminary data.</text>
</comment>
<accession>A0A2P7VEJ9</accession>
<protein>
    <recommendedName>
        <fullName evidence="1">MoaF-like domain-containing protein</fullName>
    </recommendedName>
</protein>